<feature type="region of interest" description="Disordered" evidence="5">
    <location>
        <begin position="53"/>
        <end position="83"/>
    </location>
</feature>
<proteinExistence type="inferred from homology"/>
<dbReference type="GO" id="GO:0016104">
    <property type="term" value="P:triterpenoid biosynthetic process"/>
    <property type="evidence" value="ECO:0007669"/>
    <property type="project" value="InterPro"/>
</dbReference>
<reference evidence="9" key="1">
    <citation type="journal article" date="2023" name="Commun. Biol.">
        <title>Genome analysis of Parmales, the sister group of diatoms, reveals the evolutionary specialization of diatoms from phago-mixotrophs to photoautotrophs.</title>
        <authorList>
            <person name="Ban H."/>
            <person name="Sato S."/>
            <person name="Yoshikawa S."/>
            <person name="Yamada K."/>
            <person name="Nakamura Y."/>
            <person name="Ichinomiya M."/>
            <person name="Sato N."/>
            <person name="Blanc-Mathieu R."/>
            <person name="Endo H."/>
            <person name="Kuwata A."/>
            <person name="Ogata H."/>
        </authorList>
    </citation>
    <scope>NUCLEOTIDE SEQUENCE [LARGE SCALE GENOMIC DNA]</scope>
</reference>
<comment type="similarity">
    <text evidence="1 4">Belongs to the terpene cyclase/mutase family.</text>
</comment>
<keyword evidence="9" id="KW-1185">Reference proteome</keyword>
<evidence type="ECO:0000313" key="9">
    <source>
        <dbReference type="Proteomes" id="UP001165065"/>
    </source>
</evidence>
<evidence type="ECO:0000313" key="8">
    <source>
        <dbReference type="EMBL" id="GMI43682.1"/>
    </source>
</evidence>
<dbReference type="InterPro" id="IPR032697">
    <property type="entry name" value="SQ_cyclase_N"/>
</dbReference>
<dbReference type="PANTHER" id="PTHR11764">
    <property type="entry name" value="TERPENE CYCLASE/MUTASE FAMILY MEMBER"/>
    <property type="match status" value="1"/>
</dbReference>
<dbReference type="AlphaFoldDB" id="A0A9W7GGA4"/>
<keyword evidence="3 4" id="KW-0413">Isomerase</keyword>
<dbReference type="Proteomes" id="UP001165065">
    <property type="component" value="Unassembled WGS sequence"/>
</dbReference>
<name>A0A9W7GGA4_9STRA</name>
<feature type="domain" description="Squalene cyclase N-terminal" evidence="7">
    <location>
        <begin position="230"/>
        <end position="441"/>
    </location>
</feature>
<dbReference type="SFLD" id="SFLDG01016">
    <property type="entry name" value="Prenyltransferase_Like_2"/>
    <property type="match status" value="1"/>
</dbReference>
<organism evidence="8 9">
    <name type="scientific">Triparma columacea</name>
    <dbReference type="NCBI Taxonomy" id="722753"/>
    <lineage>
        <taxon>Eukaryota</taxon>
        <taxon>Sar</taxon>
        <taxon>Stramenopiles</taxon>
        <taxon>Ochrophyta</taxon>
        <taxon>Bolidophyceae</taxon>
        <taxon>Parmales</taxon>
        <taxon>Triparmaceae</taxon>
        <taxon>Triparma</taxon>
    </lineage>
</organism>
<dbReference type="EC" id="5.4.99.-" evidence="4"/>
<dbReference type="InterPro" id="IPR018333">
    <property type="entry name" value="Squalene_cyclase"/>
</dbReference>
<dbReference type="InterPro" id="IPR008930">
    <property type="entry name" value="Terpenoid_cyclase/PrenylTrfase"/>
</dbReference>
<keyword evidence="2" id="KW-0677">Repeat</keyword>
<dbReference type="Gene3D" id="1.50.10.20">
    <property type="match status" value="2"/>
</dbReference>
<feature type="compositionally biased region" description="Low complexity" evidence="5">
    <location>
        <begin position="55"/>
        <end position="76"/>
    </location>
</feature>
<evidence type="ECO:0000256" key="3">
    <source>
        <dbReference type="ARBA" id="ARBA00023235"/>
    </source>
</evidence>
<evidence type="ECO:0000256" key="2">
    <source>
        <dbReference type="ARBA" id="ARBA00022737"/>
    </source>
</evidence>
<evidence type="ECO:0000256" key="4">
    <source>
        <dbReference type="RuleBase" id="RU362003"/>
    </source>
</evidence>
<sequence length="866" mass="97975">MRLGSWSSGVPYNYAGWSYVPSCDSHEHTVKGMEGRLKELGVEQEGLITGESAGRSCWSRSSLPPSTSSHRSSFSRTLGDSSSLPCTSPYVAALAYGGDYEKGLMGGFNPMVNVNSKDKVYRLSMISKFMNRTHPDSTSVPSKYSPLVTGPLLVPSLTHTASTPEECLYKGVSFYRMLQQDDGGYNGDYGGPMFLLPGLAIVWYVTKECMERQGLGKEDVMFKREFREGGISYMRNHQQRDGGWGTHIEGPSTMFGTVMCYVAVRIMGVEREDEMARRGREFIRKNGGAGYTSSWAKFYLCILGLMDWRSHNSTPCEMFLLPRWFPFHPGRMWCHARMVYLPMSWLYCKRWVYPYADSDTLIKELREELYEEKWTEVEWGKYRTTVADMDNYSPVNIIMKTAQAGLDIYENNSLFSPIRNYLRSLAYPFVEEYLHAEDSQTNYIDIGPVNKVLNTLISFALSSNTPGPAFLKHAARVGDYLWVAEDGVKMQGYNGSQCWDTSFLLQALCEGGMGELFGTTVEKGMSFLERTQILSTSVSKSTAAYHYEKPKYRERYFRHVSEGGWPFSTSAHGWPISDCTGEGLKAVLCLQKLDRIKQATSEGRIKVISTKRLENAVNVILELQNTDGGFATYENNRGFGWFEWLNPSEVFGDIMIDYSYAECTMASLTALREFHDSYPTHRGAEIKAAMNRGSKFLKSIQRPDGSWYGSWACCFCYGTWFGVEGLIAAGEDARKSREVRRACEFLMEKQCGNGGWGEDFRSCYNKSYAETNMELYGDEDGACVVNTSWALLALVKGGMGGREEVRRGVRYLVERQLPSGDWPQEGISGVFNRSCGITYTAYRNVFPIWALGRYDKWRKEEGRGEE</sequence>
<evidence type="ECO:0000256" key="1">
    <source>
        <dbReference type="ARBA" id="ARBA00009755"/>
    </source>
</evidence>
<evidence type="ECO:0000259" key="6">
    <source>
        <dbReference type="Pfam" id="PF13243"/>
    </source>
</evidence>
<dbReference type="Pfam" id="PF13243">
    <property type="entry name" value="SQHop_cyclase_C"/>
    <property type="match status" value="1"/>
</dbReference>
<evidence type="ECO:0000256" key="5">
    <source>
        <dbReference type="SAM" id="MobiDB-lite"/>
    </source>
</evidence>
<dbReference type="FunFam" id="1.50.10.20:FF:000002">
    <property type="entry name" value="Terpene cyclase/mutase family member"/>
    <property type="match status" value="1"/>
</dbReference>
<evidence type="ECO:0000259" key="7">
    <source>
        <dbReference type="Pfam" id="PF13249"/>
    </source>
</evidence>
<dbReference type="GO" id="GO:0005811">
    <property type="term" value="C:lipid droplet"/>
    <property type="evidence" value="ECO:0007669"/>
    <property type="project" value="InterPro"/>
</dbReference>
<feature type="domain" description="Squalene cyclase C-terminal" evidence="6">
    <location>
        <begin position="496"/>
        <end position="855"/>
    </location>
</feature>
<dbReference type="EMBL" id="BRYA01000196">
    <property type="protein sequence ID" value="GMI43682.1"/>
    <property type="molecule type" value="Genomic_DNA"/>
</dbReference>
<dbReference type="InterPro" id="IPR032696">
    <property type="entry name" value="SQ_cyclase_C"/>
</dbReference>
<dbReference type="SUPFAM" id="SSF48239">
    <property type="entry name" value="Terpenoid cyclases/Protein prenyltransferases"/>
    <property type="match status" value="2"/>
</dbReference>
<dbReference type="Pfam" id="PF13249">
    <property type="entry name" value="SQHop_cyclase_N"/>
    <property type="match status" value="1"/>
</dbReference>
<dbReference type="NCBIfam" id="TIGR01787">
    <property type="entry name" value="squalene_cyclas"/>
    <property type="match status" value="1"/>
</dbReference>
<gene>
    <name evidence="8" type="ORF">TrCOL_g6401</name>
</gene>
<protein>
    <recommendedName>
        <fullName evidence="4">Terpene cyclase/mutase family member</fullName>
        <ecNumber evidence="4">5.4.99.-</ecNumber>
    </recommendedName>
</protein>
<dbReference type="OrthoDB" id="21502at2759"/>
<dbReference type="CDD" id="cd02892">
    <property type="entry name" value="SQCY_1"/>
    <property type="match status" value="1"/>
</dbReference>
<dbReference type="PANTHER" id="PTHR11764:SF20">
    <property type="entry name" value="LANOSTEROL SYNTHASE"/>
    <property type="match status" value="1"/>
</dbReference>
<dbReference type="GO" id="GO:0031559">
    <property type="term" value="F:oxidosqualene cyclase activity"/>
    <property type="evidence" value="ECO:0007669"/>
    <property type="project" value="UniProtKB-ARBA"/>
</dbReference>
<comment type="caution">
    <text evidence="8">The sequence shown here is derived from an EMBL/GenBank/DDBJ whole genome shotgun (WGS) entry which is preliminary data.</text>
</comment>
<accession>A0A9W7GGA4</accession>